<evidence type="ECO:0000313" key="43">
    <source>
        <dbReference type="EMBL" id="BAO71685.1"/>
    </source>
</evidence>
<evidence type="ECO:0000256" key="2">
    <source>
        <dbReference type="ARBA" id="ARBA00004192"/>
    </source>
</evidence>
<organismHost>
    <name type="scientific">Homo sapiens</name>
    <name type="common">Human</name>
    <dbReference type="NCBI Taxonomy" id="9606"/>
</organismHost>
<keyword evidence="12" id="KW-1162">Viral penetration into host cytoplasm</keyword>
<evidence type="ECO:0000256" key="24">
    <source>
        <dbReference type="ARBA" id="ARBA00022989"/>
    </source>
</evidence>
<keyword evidence="15" id="KW-1161">Viral attachment to host cell</keyword>
<evidence type="ECO:0000256" key="18">
    <source>
        <dbReference type="ARBA" id="ARBA00022844"/>
    </source>
</evidence>
<evidence type="ECO:0000256" key="39">
    <source>
        <dbReference type="ARBA" id="ARBA00046664"/>
    </source>
</evidence>
<dbReference type="GO" id="GO:0039654">
    <property type="term" value="P:fusion of virus membrane with host endosome membrane"/>
    <property type="evidence" value="ECO:0007669"/>
    <property type="project" value="UniProtKB-KW"/>
</dbReference>
<dbReference type="InterPro" id="IPR008821">
    <property type="entry name" value="Rubella_E2"/>
</dbReference>
<dbReference type="Gene3D" id="2.60.98.30">
    <property type="entry name" value="Rubella membrane glycoprotein E1, domain 1"/>
    <property type="match status" value="1"/>
</dbReference>
<evidence type="ECO:0000256" key="3">
    <source>
        <dbReference type="ARBA" id="ARBA00004244"/>
    </source>
</evidence>
<keyword evidence="18" id="KW-0946">Virion</keyword>
<evidence type="ECO:0000256" key="21">
    <source>
        <dbReference type="ARBA" id="ARBA00022884"/>
    </source>
</evidence>
<keyword evidence="27" id="KW-1045">Host mitochondrion</keyword>
<evidence type="ECO:0000256" key="4">
    <source>
        <dbReference type="ARBA" id="ARBA00004563"/>
    </source>
</evidence>
<accession>A0A024F8C1</accession>
<organism evidence="43 44">
    <name type="scientific">Rubella virus</name>
    <name type="common">RUBV</name>
    <dbReference type="NCBI Taxonomy" id="11041"/>
    <lineage>
        <taxon>Viruses</taxon>
        <taxon>Riboviria</taxon>
        <taxon>Orthornavirae</taxon>
        <taxon>Kitrinoviricota</taxon>
        <taxon>Alsuviricetes</taxon>
        <taxon>Hepelivirales</taxon>
        <taxon>Matonaviridae</taxon>
        <taxon>Rubivirus</taxon>
        <taxon>Rubivirus rubellae</taxon>
    </lineage>
</organism>
<keyword evidence="13 41" id="KW-0812">Transmembrane</keyword>
<evidence type="ECO:0000256" key="23">
    <source>
        <dbReference type="ARBA" id="ARBA00022973"/>
    </source>
</evidence>
<dbReference type="Pfam" id="PF05748">
    <property type="entry name" value="Rubella_E1"/>
    <property type="match status" value="1"/>
</dbReference>
<evidence type="ECO:0000256" key="10">
    <source>
        <dbReference type="ARBA" id="ARBA00022570"/>
    </source>
</evidence>
<dbReference type="GO" id="GO:0033650">
    <property type="term" value="C:host cell mitochondrion"/>
    <property type="evidence" value="ECO:0007669"/>
    <property type="project" value="UniProtKB-SubCell"/>
</dbReference>
<dbReference type="GO" id="GO:0046872">
    <property type="term" value="F:metal ion binding"/>
    <property type="evidence" value="ECO:0007669"/>
    <property type="project" value="UniProtKB-KW"/>
</dbReference>
<keyword evidence="9" id="KW-0167">Capsid protein</keyword>
<evidence type="ECO:0000256" key="1">
    <source>
        <dbReference type="ARBA" id="ARBA00004181"/>
    </source>
</evidence>
<dbReference type="GO" id="GO:0039619">
    <property type="term" value="C:T=4 icosahedral viral capsid"/>
    <property type="evidence" value="ECO:0007669"/>
    <property type="project" value="UniProtKB-KW"/>
</dbReference>
<proteinExistence type="predicted"/>
<feature type="transmembrane region" description="Helical" evidence="41">
    <location>
        <begin position="1032"/>
        <end position="1056"/>
    </location>
</feature>
<evidence type="ECO:0000256" key="32">
    <source>
        <dbReference type="ARBA" id="ARBA00023296"/>
    </source>
</evidence>
<evidence type="ECO:0000256" key="13">
    <source>
        <dbReference type="ARBA" id="ARBA00022692"/>
    </source>
</evidence>
<evidence type="ECO:0000256" key="34">
    <source>
        <dbReference type="ARBA" id="ARBA00045263"/>
    </source>
</evidence>
<dbReference type="GO" id="GO:0075512">
    <property type="term" value="P:clathrin-dependent endocytosis of virus by host cell"/>
    <property type="evidence" value="ECO:0007669"/>
    <property type="project" value="UniProtKB-KW"/>
</dbReference>
<evidence type="ECO:0000256" key="40">
    <source>
        <dbReference type="SAM" id="MobiDB-lite"/>
    </source>
</evidence>
<dbReference type="GO" id="GO:0055036">
    <property type="term" value="C:virion membrane"/>
    <property type="evidence" value="ECO:0007669"/>
    <property type="project" value="UniProtKB-SubCell"/>
</dbReference>
<evidence type="ECO:0000256" key="27">
    <source>
        <dbReference type="ARBA" id="ARBA00023147"/>
    </source>
</evidence>
<comment type="subunit">
    <text evidence="37">Homodimer; further assembles into homooligomer. Interacts with human C1QBP. Interacts (via N-terminus) with protease/methyltransferase p150.</text>
</comment>
<dbReference type="GO" id="GO:0016020">
    <property type="term" value="C:membrane"/>
    <property type="evidence" value="ECO:0007669"/>
    <property type="project" value="InterPro"/>
</dbReference>
<dbReference type="GO" id="GO:0019031">
    <property type="term" value="C:viral envelope"/>
    <property type="evidence" value="ECO:0007669"/>
    <property type="project" value="UniProtKB-KW"/>
</dbReference>
<evidence type="ECO:0000256" key="33">
    <source>
        <dbReference type="ARBA" id="ARBA00033217"/>
    </source>
</evidence>
<keyword evidence="23" id="KW-1144">T=4 icosahedral capsid protein</keyword>
<evidence type="ECO:0000256" key="25">
    <source>
        <dbReference type="ARBA" id="ARBA00023136"/>
    </source>
</evidence>
<evidence type="ECO:0000256" key="19">
    <source>
        <dbReference type="ARBA" id="ARBA00022870"/>
    </source>
</evidence>
<keyword evidence="6" id="KW-1168">Fusion of virus membrane with host membrane</keyword>
<evidence type="ECO:0000256" key="31">
    <source>
        <dbReference type="ARBA" id="ARBA00023288"/>
    </source>
</evidence>
<keyword evidence="22" id="KW-1164">Virus endocytosis by host</keyword>
<evidence type="ECO:0000256" key="20">
    <source>
        <dbReference type="ARBA" id="ARBA00022879"/>
    </source>
</evidence>
<evidence type="ECO:0000256" key="12">
    <source>
        <dbReference type="ARBA" id="ARBA00022595"/>
    </source>
</evidence>
<keyword evidence="24 41" id="KW-1133">Transmembrane helix</keyword>
<evidence type="ECO:0000256" key="16">
    <source>
        <dbReference type="ARBA" id="ARBA00022812"/>
    </source>
</evidence>
<reference evidence="43 44" key="1">
    <citation type="submission" date="2014-04" db="EMBL/GenBank/DDBJ databases">
        <title>Rubella virus strain, complete genome.</title>
        <authorList>
            <person name="Huynh L.V."/>
            <person name="Pham T.T.H."/>
            <person name="Nguyen T.V."/>
            <person name="Nguyen T.T."/>
            <person name="Pham V.H."/>
            <person name="Abe K."/>
        </authorList>
    </citation>
    <scope>NUCLEOTIDE SEQUENCE [LARGE SCALE GENOMIC DNA]</scope>
    <source>
        <strain evidence="43">RVi/HoChiMinh.VNM/34.11/RVV130[2B]</strain>
    </source>
</reference>
<evidence type="ECO:0000256" key="9">
    <source>
        <dbReference type="ARBA" id="ARBA00022561"/>
    </source>
</evidence>
<dbReference type="Gene3D" id="3.10.50.50">
    <property type="entry name" value="Rubella virus capsid protein"/>
    <property type="match status" value="1"/>
</dbReference>
<keyword evidence="8" id="KW-0597">Phosphoprotein</keyword>
<evidence type="ECO:0000256" key="22">
    <source>
        <dbReference type="ARBA" id="ARBA00022890"/>
    </source>
</evidence>
<keyword evidence="21" id="KW-0694">RNA-binding</keyword>
<keyword evidence="10" id="KW-1165">Clathrin-mediated endocytosis of virus by host</keyword>
<comment type="function">
    <text evidence="36">Responsible for viral attachment to target host cell, by binding to the cell receptor. Its transport to the plasma membrane depends on interaction with E1 protein. The surface glycoproteins display an irregular helical organization and a pseudo-tetrameric inner nucleocapsid arrangement.</text>
</comment>
<dbReference type="InterPro" id="IPR008820">
    <property type="entry name" value="Rubella_E1"/>
</dbReference>
<evidence type="ECO:0000256" key="15">
    <source>
        <dbReference type="ARBA" id="ARBA00022804"/>
    </source>
</evidence>
<evidence type="ECO:0000256" key="5">
    <source>
        <dbReference type="ARBA" id="ARBA00014555"/>
    </source>
</evidence>
<comment type="function">
    <text evidence="35">Capsid protein interacts with genomic RNA and assembles into icosahedric core particles 65-70 nm in diameter. The resulting nucleocapsid eventually associates with the cytoplasmic domain of E2 at the cell membrane, leading to budding and formation of mature virions from host Golgi membranes. Phosphorylation negatively regulates RNA-binding activity, possibly delaying virion assembly during the viral replication phase. Capsid protein dimerizes and becomes disulfide-linked in the virion. Modulates genomic RNA replication. Modulates subgenomic RNA synthesis by interacting with human C1QBP/SF2P32. Induces both perinuclear clustering of mitochondria and the formation of electron-dense intermitochondrial plaques, both hallmarks of rubella virus infected cells. Induces apoptosis when expressed in transfected cells.</text>
</comment>
<keyword evidence="16" id="KW-1040">Host Golgi apparatus</keyword>
<dbReference type="InterPro" id="IPR043106">
    <property type="entry name" value="Rubella_Capsid_sf"/>
</dbReference>
<evidence type="ECO:0000256" key="38">
    <source>
        <dbReference type="ARBA" id="ARBA00046662"/>
    </source>
</evidence>
<evidence type="ECO:0000256" key="6">
    <source>
        <dbReference type="ARBA" id="ARBA00022506"/>
    </source>
</evidence>
<dbReference type="InterPro" id="IPR042499">
    <property type="entry name" value="Rubella_E1_3"/>
</dbReference>
<dbReference type="GO" id="GO:0019062">
    <property type="term" value="P:virion attachment to host cell"/>
    <property type="evidence" value="ECO:0007669"/>
    <property type="project" value="UniProtKB-KW"/>
</dbReference>
<comment type="subunit">
    <text evidence="38">Heterodimer with spike glycoprotein E1.</text>
</comment>
<keyword evidence="30" id="KW-1035">Host cytoplasm</keyword>
<keyword evidence="26" id="KW-0564">Palmitate</keyword>
<keyword evidence="19" id="KW-1043">Host membrane</keyword>
<evidence type="ECO:0000256" key="37">
    <source>
        <dbReference type="ARBA" id="ARBA00046372"/>
    </source>
</evidence>
<evidence type="ECO:0000256" key="8">
    <source>
        <dbReference type="ARBA" id="ARBA00022553"/>
    </source>
</evidence>
<evidence type="ECO:0000256" key="26">
    <source>
        <dbReference type="ARBA" id="ARBA00023139"/>
    </source>
</evidence>
<keyword evidence="7" id="KW-1170">Fusion of virus membrane with host endosomal membrane</keyword>
<evidence type="ECO:0000256" key="14">
    <source>
        <dbReference type="ARBA" id="ARBA00022723"/>
    </source>
</evidence>
<evidence type="ECO:0000256" key="30">
    <source>
        <dbReference type="ARBA" id="ARBA00023200"/>
    </source>
</evidence>
<name>A0A024F8C1_RUBV</name>
<feature type="compositionally biased region" description="Pro residues" evidence="40">
    <location>
        <begin position="93"/>
        <end position="107"/>
    </location>
</feature>
<dbReference type="Gene3D" id="3.30.67.20">
    <property type="entry name" value="Rubella membrane glycoprotein E1, domain 2"/>
    <property type="match status" value="2"/>
</dbReference>
<evidence type="ECO:0000256" key="41">
    <source>
        <dbReference type="SAM" id="Phobius"/>
    </source>
</evidence>
<feature type="compositionally biased region" description="Basic residues" evidence="40">
    <location>
        <begin position="59"/>
        <end position="69"/>
    </location>
</feature>
<evidence type="ECO:0000256" key="35">
    <source>
        <dbReference type="ARBA" id="ARBA00045952"/>
    </source>
</evidence>
<keyword evidence="20" id="KW-0261">Viral envelope protein</keyword>
<dbReference type="GO" id="GO:0044178">
    <property type="term" value="C:host cell Golgi membrane"/>
    <property type="evidence" value="ECO:0007669"/>
    <property type="project" value="UniProtKB-SubCell"/>
</dbReference>
<keyword evidence="11" id="KW-0945">Host-virus interaction</keyword>
<gene>
    <name evidence="43" type="primary">SP</name>
</gene>
<comment type="subunit">
    <text evidence="39">Heterodimer with spike glycoprotein E2.</text>
</comment>
<evidence type="ECO:0000256" key="36">
    <source>
        <dbReference type="ARBA" id="ARBA00046207"/>
    </source>
</evidence>
<dbReference type="InterPro" id="IPR008819">
    <property type="entry name" value="Rubella_Capsid"/>
</dbReference>
<dbReference type="Pfam" id="PF05749">
    <property type="entry name" value="Rubella_E2"/>
    <property type="match status" value="1"/>
</dbReference>
<keyword evidence="25 41" id="KW-0472">Membrane</keyword>
<dbReference type="InterPro" id="IPR042500">
    <property type="entry name" value="Rubella_E1_1"/>
</dbReference>
<evidence type="ECO:0000259" key="42">
    <source>
        <dbReference type="Pfam" id="PF05749"/>
    </source>
</evidence>
<evidence type="ECO:0000313" key="44">
    <source>
        <dbReference type="Proteomes" id="UP000156323"/>
    </source>
</evidence>
<evidence type="ECO:0000256" key="7">
    <source>
        <dbReference type="ARBA" id="ARBA00022510"/>
    </source>
</evidence>
<dbReference type="GO" id="GO:0019013">
    <property type="term" value="C:viral nucleocapsid"/>
    <property type="evidence" value="ECO:0007669"/>
    <property type="project" value="InterPro"/>
</dbReference>
<keyword evidence="17" id="KW-0106">Calcium</keyword>
<evidence type="ECO:0000256" key="29">
    <source>
        <dbReference type="ARBA" id="ARBA00023180"/>
    </source>
</evidence>
<dbReference type="GO" id="GO:0003723">
    <property type="term" value="F:RNA binding"/>
    <property type="evidence" value="ECO:0007669"/>
    <property type="project" value="UniProtKB-KW"/>
</dbReference>
<protein>
    <recommendedName>
        <fullName evidence="5">Structural polyprotein</fullName>
    </recommendedName>
    <alternativeName>
        <fullName evidence="33">p110</fullName>
    </alternativeName>
</protein>
<dbReference type="Proteomes" id="UP000156323">
    <property type="component" value="Genome"/>
</dbReference>
<dbReference type="InterPro" id="IPR042498">
    <property type="entry name" value="Rubella_E1_2"/>
</dbReference>
<sequence length="1063" mass="114675">MASTTPITMEDLQKALEAQSRALRAELAAGALQSRRPRPQRQRDSSTTGDDSGRDSGGPRRRRGNRGRGQRQDWSKAPPPPEERQESRSQTPAPKPPRAPPQVPQPPRMQTGRGGTAPRPELGPPTNPFQAAVARGLRPPLHDPDTEAPTEACVTSWLWSEGEGAVFYRVDLHFTNLGTPPLDEDGRWDPALMYNPCGPEPPAHVVRAYNQPAGDVRGIWGKGERTYAEQDFRVGGTRWHRLLRMPVRGLDGDSAPLPPHTTERIETRSARHSWRIRFSAPQVFLAGLLLAAVAVGTARAGLQPRADLAAPPAPPQVPRAHGKHYGHHHHQLPFLGHDGHHGGTLRVGQHHRNASDVLPGHWLQGGWGCYNLSDWHQGTHVCHTRHMDFWCVEHDRPLPVTPTPPTTAANSTTAAAPATTPAPCHAGLNDSCGGFLSGCGPMRLRHGADTRCGRLICGLSTTAQYPPTRFGCAMRWGLPPWELVVLTARPEDGWTCRGVPAHPGTRCPELVSPMGRATCSPASALWLATANALSLDHALAAVVLLVPWVLILMVCRRACRRRGAAAALTAVVLQGYTPPAYGEEAFTYLCTAPGCATQTPVPVRLAGVRFESKIVDGGCFAPWDLEATGACICEIPTDVSCEGLGAWVPAAPCARIWNGTQRACTFWAVNAYSSGGYAQLASYFNPGGSYYKQYHPTACDVEPAFGHSDAACWGFPTDTVMSVFALASYVQHPAKTVRVKFHTETRTVWQLSVAGVSCNVTTEHPFCNTPHGQLEVQVPPDPGDLVEYIMNYTGNQQSRWGLGSPNCHGPDWASPVCQRHSPDCSRLVGATPERPRLRLVDADDPLLRTAPGPGEVWVTPVIGSQARKCGLHIRAGPYGHATVEMPEWIHAHTTSDPWHPPGPLGLKFKTVRPVVLPRALAPPRNVRVTGCYQCGTPALVEGLAPGGGNCHLTVNGEDVGAFPPGKFVTAALLNTPPPYQVSCGGESDRASARVIDPAAQSFTGVVYGTHTTAVSETRQTWAEWAAAHWWQLTLGVICALLLAGLLACCAKCLYYLRGAIAPR</sequence>
<keyword evidence="28" id="KW-1015">Disulfide bond</keyword>
<feature type="region of interest" description="Disordered" evidence="40">
    <location>
        <begin position="26"/>
        <end position="131"/>
    </location>
</feature>
<dbReference type="Gene3D" id="2.60.40.2650">
    <property type="entry name" value="Rubella membrane glycoprotein E1, domain 3"/>
    <property type="match status" value="1"/>
</dbReference>
<feature type="domain" description="Rubella membrane glycoprotein E2" evidence="42">
    <location>
        <begin position="303"/>
        <end position="567"/>
    </location>
</feature>
<evidence type="ECO:0000256" key="17">
    <source>
        <dbReference type="ARBA" id="ARBA00022837"/>
    </source>
</evidence>
<keyword evidence="14" id="KW-0479">Metal-binding</keyword>
<keyword evidence="32" id="KW-1160">Virus entry into host cell</keyword>
<evidence type="ECO:0000256" key="11">
    <source>
        <dbReference type="ARBA" id="ARBA00022581"/>
    </source>
</evidence>
<comment type="subcellular location">
    <subcellularLocation>
        <location evidence="3">Host Golgi apparatus membrane</location>
        <topology evidence="3">Single-pass type I membrane protein</topology>
    </subcellularLocation>
    <subcellularLocation>
        <location evidence="2">Host cytoplasm</location>
    </subcellularLocation>
    <subcellularLocation>
        <location evidence="1">Host mitochondrion</location>
    </subcellularLocation>
    <subcellularLocation>
        <location evidence="4">Virion membrane</location>
        <topology evidence="4">Single-pass type I membrane protein</topology>
    </subcellularLocation>
</comment>
<evidence type="ECO:0000256" key="28">
    <source>
        <dbReference type="ARBA" id="ARBA00023157"/>
    </source>
</evidence>
<dbReference type="Pfam" id="PF05750">
    <property type="entry name" value="Rubella_Capsid"/>
    <property type="match status" value="1"/>
</dbReference>
<dbReference type="EMBL" id="AB928205">
    <property type="protein sequence ID" value="BAO71685.1"/>
    <property type="molecule type" value="Genomic_RNA"/>
</dbReference>
<keyword evidence="29" id="KW-0325">Glycoprotein</keyword>
<keyword evidence="31" id="KW-0449">Lipoprotein</keyword>
<comment type="function">
    <text evidence="34">Class II viral fusion protein. Fusion activity is inactive as long as E1 is bound to E2 in mature virion. After virus attachment to target cell and clathrin-mediated endocytosis, acidification of the endosome would induce dissociation of E1/E2 heterodimer and concomitant trimerization of the E1 subunits. This E1 homotrimer is fusion active, and promotes release of viral nucleocapsid in cytoplasm after endosome and viral membrane fusion. The cytoplasmic tail of spike glycoprotein E1 modulates virus release. The surface glycoproteins display an irregular helical organization and a pseudo-tetrameric inner nucleocapsid arrangement.</text>
</comment>